<dbReference type="EMBL" id="JAHWGI010000685">
    <property type="protein sequence ID" value="KAK3917071.1"/>
    <property type="molecule type" value="Genomic_DNA"/>
</dbReference>
<gene>
    <name evidence="2" type="ORF">KUF71_006690</name>
</gene>
<feature type="region of interest" description="Disordered" evidence="1">
    <location>
        <begin position="77"/>
        <end position="102"/>
    </location>
</feature>
<feature type="compositionally biased region" description="Polar residues" evidence="1">
    <location>
        <begin position="156"/>
        <end position="170"/>
    </location>
</feature>
<feature type="region of interest" description="Disordered" evidence="1">
    <location>
        <begin position="34"/>
        <end position="60"/>
    </location>
</feature>
<sequence>MSSPELTPPSSPSHQFISPASSHLLNSSLSVRSCLSNTDNDTQSSKSSASPQPKRRKVECNQVSRTTLIRRLCFDNGHAIDSDSDSDETVRMTQSKDMHVEGGKQHAFTLHGDLLDTSPVTSSGSSQSDSNSESEGEGSEHENISSGSEYGCLSEDSATGNGYSSSAGSDNESDNDDLLFEAALRNGTRMNVQGNLAELRRKSRKGVIGKAVVCDLPYFDRATAVCGEYMHVVLLGVVDYWLDILFHEKGPWNIGKHIKDIDSQ</sequence>
<protein>
    <submittedName>
        <fullName evidence="2">RNA polymerase-associated protein CTR9-like protein</fullName>
    </submittedName>
</protein>
<feature type="region of interest" description="Disordered" evidence="1">
    <location>
        <begin position="114"/>
        <end position="175"/>
    </location>
</feature>
<evidence type="ECO:0000313" key="2">
    <source>
        <dbReference type="EMBL" id="KAK3917071.1"/>
    </source>
</evidence>
<evidence type="ECO:0000313" key="3">
    <source>
        <dbReference type="Proteomes" id="UP001219518"/>
    </source>
</evidence>
<reference evidence="2" key="1">
    <citation type="submission" date="2021-07" db="EMBL/GenBank/DDBJ databases">
        <authorList>
            <person name="Catto M.A."/>
            <person name="Jacobson A."/>
            <person name="Kennedy G."/>
            <person name="Labadie P."/>
            <person name="Hunt B.G."/>
            <person name="Srinivasan R."/>
        </authorList>
    </citation>
    <scope>NUCLEOTIDE SEQUENCE</scope>
    <source>
        <strain evidence="2">PL_HMW_Pooled</strain>
        <tissue evidence="2">Head</tissue>
    </source>
</reference>
<accession>A0AAE1HA91</accession>
<dbReference type="Proteomes" id="UP001219518">
    <property type="component" value="Unassembled WGS sequence"/>
</dbReference>
<dbReference type="AlphaFoldDB" id="A0AAE1HA91"/>
<evidence type="ECO:0000256" key="1">
    <source>
        <dbReference type="SAM" id="MobiDB-lite"/>
    </source>
</evidence>
<name>A0AAE1HA91_9NEOP</name>
<comment type="caution">
    <text evidence="2">The sequence shown here is derived from an EMBL/GenBank/DDBJ whole genome shotgun (WGS) entry which is preliminary data.</text>
</comment>
<proteinExistence type="predicted"/>
<feature type="compositionally biased region" description="Low complexity" evidence="1">
    <location>
        <begin position="43"/>
        <end position="52"/>
    </location>
</feature>
<keyword evidence="3" id="KW-1185">Reference proteome</keyword>
<organism evidence="2 3">
    <name type="scientific">Frankliniella fusca</name>
    <dbReference type="NCBI Taxonomy" id="407009"/>
    <lineage>
        <taxon>Eukaryota</taxon>
        <taxon>Metazoa</taxon>
        <taxon>Ecdysozoa</taxon>
        <taxon>Arthropoda</taxon>
        <taxon>Hexapoda</taxon>
        <taxon>Insecta</taxon>
        <taxon>Pterygota</taxon>
        <taxon>Neoptera</taxon>
        <taxon>Paraneoptera</taxon>
        <taxon>Thysanoptera</taxon>
        <taxon>Terebrantia</taxon>
        <taxon>Thripoidea</taxon>
        <taxon>Thripidae</taxon>
        <taxon>Frankliniella</taxon>
    </lineage>
</organism>
<feature type="compositionally biased region" description="Low complexity" evidence="1">
    <location>
        <begin position="122"/>
        <end position="131"/>
    </location>
</feature>
<feature type="compositionally biased region" description="Basic and acidic residues" evidence="1">
    <location>
        <begin position="88"/>
        <end position="102"/>
    </location>
</feature>
<reference evidence="2" key="2">
    <citation type="journal article" date="2023" name="BMC Genomics">
        <title>Pest status, molecular evolution, and epigenetic factors derived from the genome assembly of Frankliniella fusca, a thysanopteran phytovirus vector.</title>
        <authorList>
            <person name="Catto M.A."/>
            <person name="Labadie P.E."/>
            <person name="Jacobson A.L."/>
            <person name="Kennedy G.G."/>
            <person name="Srinivasan R."/>
            <person name="Hunt B.G."/>
        </authorList>
    </citation>
    <scope>NUCLEOTIDE SEQUENCE</scope>
    <source>
        <strain evidence="2">PL_HMW_Pooled</strain>
    </source>
</reference>